<accession>A0AAE2CH44</accession>
<reference evidence="2" key="1">
    <citation type="submission" date="2020-06" db="EMBL/GenBank/DDBJ databases">
        <authorList>
            <person name="Li T."/>
            <person name="Hu X."/>
            <person name="Zhang T."/>
            <person name="Song X."/>
            <person name="Zhang H."/>
            <person name="Dai N."/>
            <person name="Sheng W."/>
            <person name="Hou X."/>
            <person name="Wei L."/>
        </authorList>
    </citation>
    <scope>NUCLEOTIDE SEQUENCE</scope>
    <source>
        <strain evidence="2">3651</strain>
        <tissue evidence="2">Leaf</tissue>
    </source>
</reference>
<feature type="region of interest" description="Disordered" evidence="1">
    <location>
        <begin position="1"/>
        <end position="49"/>
    </location>
</feature>
<gene>
    <name evidence="2" type="ORF">Salat_2139800</name>
</gene>
<feature type="compositionally biased region" description="Basic and acidic residues" evidence="1">
    <location>
        <begin position="148"/>
        <end position="163"/>
    </location>
</feature>
<keyword evidence="3" id="KW-1185">Reference proteome</keyword>
<proteinExistence type="predicted"/>
<dbReference type="Proteomes" id="UP001293254">
    <property type="component" value="Unassembled WGS sequence"/>
</dbReference>
<feature type="compositionally biased region" description="Polar residues" evidence="1">
    <location>
        <begin position="100"/>
        <end position="110"/>
    </location>
</feature>
<protein>
    <submittedName>
        <fullName evidence="2">Uncharacterized protein</fullName>
    </submittedName>
</protein>
<feature type="compositionally biased region" description="Low complexity" evidence="1">
    <location>
        <begin position="1"/>
        <end position="37"/>
    </location>
</feature>
<feature type="compositionally biased region" description="Pro residues" evidence="1">
    <location>
        <begin position="111"/>
        <end position="127"/>
    </location>
</feature>
<name>A0AAE2CH44_9LAMI</name>
<dbReference type="EMBL" id="JACGWO010000008">
    <property type="protein sequence ID" value="KAK4421892.1"/>
    <property type="molecule type" value="Genomic_DNA"/>
</dbReference>
<evidence type="ECO:0000313" key="2">
    <source>
        <dbReference type="EMBL" id="KAK4421892.1"/>
    </source>
</evidence>
<feature type="compositionally biased region" description="Low complexity" evidence="1">
    <location>
        <begin position="177"/>
        <end position="186"/>
    </location>
</feature>
<feature type="compositionally biased region" description="Basic residues" evidence="1">
    <location>
        <begin position="164"/>
        <end position="176"/>
    </location>
</feature>
<evidence type="ECO:0000256" key="1">
    <source>
        <dbReference type="SAM" id="MobiDB-lite"/>
    </source>
</evidence>
<reference evidence="2" key="2">
    <citation type="journal article" date="2024" name="Plant">
        <title>Genomic evolution and insights into agronomic trait innovations of Sesamum species.</title>
        <authorList>
            <person name="Miao H."/>
            <person name="Wang L."/>
            <person name="Qu L."/>
            <person name="Liu H."/>
            <person name="Sun Y."/>
            <person name="Le M."/>
            <person name="Wang Q."/>
            <person name="Wei S."/>
            <person name="Zheng Y."/>
            <person name="Lin W."/>
            <person name="Duan Y."/>
            <person name="Cao H."/>
            <person name="Xiong S."/>
            <person name="Wang X."/>
            <person name="Wei L."/>
            <person name="Li C."/>
            <person name="Ma Q."/>
            <person name="Ju M."/>
            <person name="Zhao R."/>
            <person name="Li G."/>
            <person name="Mu C."/>
            <person name="Tian Q."/>
            <person name="Mei H."/>
            <person name="Zhang T."/>
            <person name="Gao T."/>
            <person name="Zhang H."/>
        </authorList>
    </citation>
    <scope>NUCLEOTIDE SEQUENCE</scope>
    <source>
        <strain evidence="2">3651</strain>
    </source>
</reference>
<dbReference type="AlphaFoldDB" id="A0AAE2CH44"/>
<comment type="caution">
    <text evidence="2">The sequence shown here is derived from an EMBL/GenBank/DDBJ whole genome shotgun (WGS) entry which is preliminary data.</text>
</comment>
<feature type="compositionally biased region" description="Polar residues" evidence="1">
    <location>
        <begin position="79"/>
        <end position="93"/>
    </location>
</feature>
<feature type="region of interest" description="Disordered" evidence="1">
    <location>
        <begin position="78"/>
        <end position="201"/>
    </location>
</feature>
<evidence type="ECO:0000313" key="3">
    <source>
        <dbReference type="Proteomes" id="UP001293254"/>
    </source>
</evidence>
<sequence>MSSASHSVSASESSSNLPSHTSSRSSATSPTLAPSLANNTEHNPLHVDRPEVANHKLIMQAQIANRLRVIKETLPPSVVHQTDSSHPEASSLPSIGGHSSGNLGDSSTPPSHDPVPAIPHIPIPDQPPAIEIASRDTEVGGENMSPADKAKSKGKEVDEGRSEPKKRKRKHHKSSRSSRSSKPNRSLSKKRKAKQATDKAEEVENLKLVQELTEWWKGARTEL</sequence>
<organism evidence="2 3">
    <name type="scientific">Sesamum alatum</name>
    <dbReference type="NCBI Taxonomy" id="300844"/>
    <lineage>
        <taxon>Eukaryota</taxon>
        <taxon>Viridiplantae</taxon>
        <taxon>Streptophyta</taxon>
        <taxon>Embryophyta</taxon>
        <taxon>Tracheophyta</taxon>
        <taxon>Spermatophyta</taxon>
        <taxon>Magnoliopsida</taxon>
        <taxon>eudicotyledons</taxon>
        <taxon>Gunneridae</taxon>
        <taxon>Pentapetalae</taxon>
        <taxon>asterids</taxon>
        <taxon>lamiids</taxon>
        <taxon>Lamiales</taxon>
        <taxon>Pedaliaceae</taxon>
        <taxon>Sesamum</taxon>
    </lineage>
</organism>